<sequence>MIGRISLHISEDVVSLAIRQRNRVFEVERRHADQGEGGSRLEAPRGGPPRSRGTVPTARGETSNIIRRSTRVPFATITPSTTVSPNIVTLVATPSLPSHILKQKLSSK</sequence>
<dbReference type="AlphaFoldDB" id="A0AAW2TQL6"/>
<comment type="caution">
    <text evidence="2">The sequence shown here is derived from an EMBL/GenBank/DDBJ whole genome shotgun (WGS) entry which is preliminary data.</text>
</comment>
<protein>
    <submittedName>
        <fullName evidence="2">Uncharacterized protein</fullName>
    </submittedName>
</protein>
<organism evidence="2">
    <name type="scientific">Sesamum latifolium</name>
    <dbReference type="NCBI Taxonomy" id="2727402"/>
    <lineage>
        <taxon>Eukaryota</taxon>
        <taxon>Viridiplantae</taxon>
        <taxon>Streptophyta</taxon>
        <taxon>Embryophyta</taxon>
        <taxon>Tracheophyta</taxon>
        <taxon>Spermatophyta</taxon>
        <taxon>Magnoliopsida</taxon>
        <taxon>eudicotyledons</taxon>
        <taxon>Gunneridae</taxon>
        <taxon>Pentapetalae</taxon>
        <taxon>asterids</taxon>
        <taxon>lamiids</taxon>
        <taxon>Lamiales</taxon>
        <taxon>Pedaliaceae</taxon>
        <taxon>Sesamum</taxon>
    </lineage>
</organism>
<feature type="region of interest" description="Disordered" evidence="1">
    <location>
        <begin position="28"/>
        <end position="66"/>
    </location>
</feature>
<accession>A0AAW2TQL6</accession>
<reference evidence="2" key="2">
    <citation type="journal article" date="2024" name="Plant">
        <title>Genomic evolution and insights into agronomic trait innovations of Sesamum species.</title>
        <authorList>
            <person name="Miao H."/>
            <person name="Wang L."/>
            <person name="Qu L."/>
            <person name="Liu H."/>
            <person name="Sun Y."/>
            <person name="Le M."/>
            <person name="Wang Q."/>
            <person name="Wei S."/>
            <person name="Zheng Y."/>
            <person name="Lin W."/>
            <person name="Duan Y."/>
            <person name="Cao H."/>
            <person name="Xiong S."/>
            <person name="Wang X."/>
            <person name="Wei L."/>
            <person name="Li C."/>
            <person name="Ma Q."/>
            <person name="Ju M."/>
            <person name="Zhao R."/>
            <person name="Li G."/>
            <person name="Mu C."/>
            <person name="Tian Q."/>
            <person name="Mei H."/>
            <person name="Zhang T."/>
            <person name="Gao T."/>
            <person name="Zhang H."/>
        </authorList>
    </citation>
    <scope>NUCLEOTIDE SEQUENCE</scope>
    <source>
        <strain evidence="2">KEN1</strain>
    </source>
</reference>
<reference evidence="2" key="1">
    <citation type="submission" date="2020-06" db="EMBL/GenBank/DDBJ databases">
        <authorList>
            <person name="Li T."/>
            <person name="Hu X."/>
            <person name="Zhang T."/>
            <person name="Song X."/>
            <person name="Zhang H."/>
            <person name="Dai N."/>
            <person name="Sheng W."/>
            <person name="Hou X."/>
            <person name="Wei L."/>
        </authorList>
    </citation>
    <scope>NUCLEOTIDE SEQUENCE</scope>
    <source>
        <strain evidence="2">KEN1</strain>
        <tissue evidence="2">Leaf</tissue>
    </source>
</reference>
<dbReference type="EMBL" id="JACGWN010000014">
    <property type="protein sequence ID" value="KAL0405851.1"/>
    <property type="molecule type" value="Genomic_DNA"/>
</dbReference>
<evidence type="ECO:0000313" key="2">
    <source>
        <dbReference type="EMBL" id="KAL0405851.1"/>
    </source>
</evidence>
<evidence type="ECO:0000256" key="1">
    <source>
        <dbReference type="SAM" id="MobiDB-lite"/>
    </source>
</evidence>
<gene>
    <name evidence="2" type="ORF">Slati_3899000</name>
</gene>
<name>A0AAW2TQL6_9LAMI</name>
<proteinExistence type="predicted"/>